<protein>
    <submittedName>
        <fullName evidence="2">Uncharacterized protein</fullName>
    </submittedName>
</protein>
<comment type="caution">
    <text evidence="2">The sequence shown here is derived from an EMBL/GenBank/DDBJ whole genome shotgun (WGS) entry which is preliminary data.</text>
</comment>
<evidence type="ECO:0000313" key="3">
    <source>
        <dbReference type="Proteomes" id="UP001177670"/>
    </source>
</evidence>
<evidence type="ECO:0000313" key="2">
    <source>
        <dbReference type="EMBL" id="KAK1132409.1"/>
    </source>
</evidence>
<dbReference type="EMBL" id="JAHYIQ010000005">
    <property type="protein sequence ID" value="KAK1132409.1"/>
    <property type="molecule type" value="Genomic_DNA"/>
</dbReference>
<name>A0AA40G8H9_9HYME</name>
<feature type="compositionally biased region" description="Low complexity" evidence="1">
    <location>
        <begin position="63"/>
        <end position="75"/>
    </location>
</feature>
<evidence type="ECO:0000256" key="1">
    <source>
        <dbReference type="SAM" id="MobiDB-lite"/>
    </source>
</evidence>
<dbReference type="AlphaFoldDB" id="A0AA40G8H9"/>
<reference evidence="2" key="1">
    <citation type="submission" date="2021-10" db="EMBL/GenBank/DDBJ databases">
        <title>Melipona bicolor Genome sequencing and assembly.</title>
        <authorList>
            <person name="Araujo N.S."/>
            <person name="Arias M.C."/>
        </authorList>
    </citation>
    <scope>NUCLEOTIDE SEQUENCE</scope>
    <source>
        <strain evidence="2">USP_2M_L1-L4_2017</strain>
        <tissue evidence="2">Whole body</tissue>
    </source>
</reference>
<feature type="region of interest" description="Disordered" evidence="1">
    <location>
        <begin position="46"/>
        <end position="94"/>
    </location>
</feature>
<gene>
    <name evidence="2" type="ORF">K0M31_016519</name>
</gene>
<proteinExistence type="predicted"/>
<feature type="region of interest" description="Disordered" evidence="1">
    <location>
        <begin position="1"/>
        <end position="20"/>
    </location>
</feature>
<keyword evidence="3" id="KW-1185">Reference proteome</keyword>
<dbReference type="Proteomes" id="UP001177670">
    <property type="component" value="Unassembled WGS sequence"/>
</dbReference>
<accession>A0AA40G8H9</accession>
<organism evidence="2 3">
    <name type="scientific">Melipona bicolor</name>
    <dbReference type="NCBI Taxonomy" id="60889"/>
    <lineage>
        <taxon>Eukaryota</taxon>
        <taxon>Metazoa</taxon>
        <taxon>Ecdysozoa</taxon>
        <taxon>Arthropoda</taxon>
        <taxon>Hexapoda</taxon>
        <taxon>Insecta</taxon>
        <taxon>Pterygota</taxon>
        <taxon>Neoptera</taxon>
        <taxon>Endopterygota</taxon>
        <taxon>Hymenoptera</taxon>
        <taxon>Apocrita</taxon>
        <taxon>Aculeata</taxon>
        <taxon>Apoidea</taxon>
        <taxon>Anthophila</taxon>
        <taxon>Apidae</taxon>
        <taxon>Melipona</taxon>
    </lineage>
</organism>
<sequence length="94" mass="10092">MLGPDSTPPNAFFSLSPLSPDPNTPTVLSWHQLLLLLPYSERGVEKSRFPKGGTGVSSPLRLSAPRAPPSQSSSSGERQLQASGAWRKITTILH</sequence>